<feature type="region of interest" description="Disordered" evidence="2">
    <location>
        <begin position="692"/>
        <end position="714"/>
    </location>
</feature>
<keyword evidence="5" id="KW-1185">Reference proteome</keyword>
<feature type="region of interest" description="Disordered" evidence="2">
    <location>
        <begin position="509"/>
        <end position="580"/>
    </location>
</feature>
<dbReference type="OrthoDB" id="9984693at2759"/>
<dbReference type="GO" id="GO:0005783">
    <property type="term" value="C:endoplasmic reticulum"/>
    <property type="evidence" value="ECO:0007669"/>
    <property type="project" value="TreeGrafter"/>
</dbReference>
<dbReference type="EMBL" id="JAGMVJ010000035">
    <property type="protein sequence ID" value="KAH7067209.1"/>
    <property type="molecule type" value="Genomic_DNA"/>
</dbReference>
<dbReference type="GO" id="GO:0006506">
    <property type="term" value="P:GPI anchor biosynthetic process"/>
    <property type="evidence" value="ECO:0007669"/>
    <property type="project" value="InterPro"/>
</dbReference>
<accession>A0A8K0QTC4</accession>
<evidence type="ECO:0000256" key="2">
    <source>
        <dbReference type="SAM" id="MobiDB-lite"/>
    </source>
</evidence>
<reference evidence="4" key="1">
    <citation type="journal article" date="2021" name="Nat. Commun.">
        <title>Genetic determinants of endophytism in the Arabidopsis root mycobiome.</title>
        <authorList>
            <person name="Mesny F."/>
            <person name="Miyauchi S."/>
            <person name="Thiergart T."/>
            <person name="Pickel B."/>
            <person name="Atanasova L."/>
            <person name="Karlsson M."/>
            <person name="Huettel B."/>
            <person name="Barry K.W."/>
            <person name="Haridas S."/>
            <person name="Chen C."/>
            <person name="Bauer D."/>
            <person name="Andreopoulos W."/>
            <person name="Pangilinan J."/>
            <person name="LaButti K."/>
            <person name="Riley R."/>
            <person name="Lipzen A."/>
            <person name="Clum A."/>
            <person name="Drula E."/>
            <person name="Henrissat B."/>
            <person name="Kohler A."/>
            <person name="Grigoriev I.V."/>
            <person name="Martin F.M."/>
            <person name="Hacquard S."/>
        </authorList>
    </citation>
    <scope>NUCLEOTIDE SEQUENCE</scope>
    <source>
        <strain evidence="4">MPI-SDFR-AT-0120</strain>
    </source>
</reference>
<dbReference type="Proteomes" id="UP000813461">
    <property type="component" value="Unassembled WGS sequence"/>
</dbReference>
<dbReference type="PANTHER" id="PTHR13315:SF1">
    <property type="entry name" value="PROTEIN TED1"/>
    <property type="match status" value="1"/>
</dbReference>
<evidence type="ECO:0000256" key="3">
    <source>
        <dbReference type="SAM" id="Phobius"/>
    </source>
</evidence>
<feature type="compositionally biased region" description="Acidic residues" evidence="2">
    <location>
        <begin position="230"/>
        <end position="243"/>
    </location>
</feature>
<comment type="caution">
    <text evidence="4">The sequence shown here is derived from an EMBL/GenBank/DDBJ whole genome shotgun (WGS) entry which is preliminary data.</text>
</comment>
<keyword evidence="3" id="KW-0812">Transmembrane</keyword>
<feature type="compositionally biased region" description="Basic and acidic residues" evidence="2">
    <location>
        <begin position="207"/>
        <end position="229"/>
    </location>
</feature>
<evidence type="ECO:0000256" key="1">
    <source>
        <dbReference type="ARBA" id="ARBA00023136"/>
    </source>
</evidence>
<dbReference type="InterPro" id="IPR029052">
    <property type="entry name" value="Metallo-depent_PP-like"/>
</dbReference>
<feature type="compositionally biased region" description="Polar residues" evidence="2">
    <location>
        <begin position="534"/>
        <end position="550"/>
    </location>
</feature>
<dbReference type="InterPro" id="IPR033308">
    <property type="entry name" value="PGAP5/Cdc1/Ted1"/>
</dbReference>
<feature type="compositionally biased region" description="Basic and acidic residues" evidence="2">
    <location>
        <begin position="260"/>
        <end position="273"/>
    </location>
</feature>
<sequence length="714" mass="78908">MSSPQNSLHPHTHTPFDNASMRLSRLFLFLAALLAPLALLGTTWLYLYPIFHNCTFPVPPPTHASRTAPFRLLALGDPQLEGDSSLPDPNAPVFPSLRWVLQDLQYAHDIKTRVNIVRDAAEGVVKDAGKWLEGKRKAVDLWGNDWYLAHIVRSTRWWSEPTHVAVLGDLLGSQWITDGEFEKRAGRYWGVVMRGLERVPGEVYGVEKEEGKSEGDEVVEAEEKVKNTEEGQDAEAAVEEADGESGGNLARAIAEAMEDAVNKKEEEEGRQDEGGAQGEESSGESSLRKPTWGGTTEVLGAEPAWANRVINIAGNHDVGYAGDLDESRITRFEKAFGSVNWDIWFTLPSTNTDDASPEEDTSDTPPALRIVVLNSMNIDTPAWSYEMQTETYSFMNHIITTARPVEDKTHATILLTHIPLEKESGICVDSPYFDYFGDGQGVKEQNMLSDHSSETILQGVFGMSENKWAAGSGLGRKGIVLNGHDHEGCDVVHFIRQDGAPECAIEDIRSEDAHWPAPTSTTESSESATGTMEALSSDQTSSANETNPLINTDEFATSPLDNPEHEPDPEPQSEPEPERKWRAYPFPHRTYSITHSRHANTSICTHIPSSPHIREITLRSMMGDFSGHAGFLSAWFDSRIGEKGQWVFEFNSCGVGVQHWWWGVHSVDFALVVISVLGLVCRMLESKEVRAGQGMDGTDANGGVNEDNGKMKKW</sequence>
<dbReference type="GO" id="GO:0016020">
    <property type="term" value="C:membrane"/>
    <property type="evidence" value="ECO:0007669"/>
    <property type="project" value="GOC"/>
</dbReference>
<organism evidence="4 5">
    <name type="scientific">Paraphoma chrysanthemicola</name>
    <dbReference type="NCBI Taxonomy" id="798071"/>
    <lineage>
        <taxon>Eukaryota</taxon>
        <taxon>Fungi</taxon>
        <taxon>Dikarya</taxon>
        <taxon>Ascomycota</taxon>
        <taxon>Pezizomycotina</taxon>
        <taxon>Dothideomycetes</taxon>
        <taxon>Pleosporomycetidae</taxon>
        <taxon>Pleosporales</taxon>
        <taxon>Pleosporineae</taxon>
        <taxon>Phaeosphaeriaceae</taxon>
        <taxon>Paraphoma</taxon>
    </lineage>
</organism>
<feature type="transmembrane region" description="Helical" evidence="3">
    <location>
        <begin position="26"/>
        <end position="47"/>
    </location>
</feature>
<name>A0A8K0QTC4_9PLEO</name>
<feature type="compositionally biased region" description="Low complexity" evidence="2">
    <location>
        <begin position="516"/>
        <end position="529"/>
    </location>
</feature>
<keyword evidence="3" id="KW-1133">Transmembrane helix</keyword>
<dbReference type="PANTHER" id="PTHR13315">
    <property type="entry name" value="METALLO PHOSPHOESTERASE RELATED"/>
    <property type="match status" value="1"/>
</dbReference>
<dbReference type="SUPFAM" id="SSF56300">
    <property type="entry name" value="Metallo-dependent phosphatases"/>
    <property type="match status" value="1"/>
</dbReference>
<keyword evidence="1 3" id="KW-0472">Membrane</keyword>
<dbReference type="AlphaFoldDB" id="A0A8K0QTC4"/>
<evidence type="ECO:0000313" key="5">
    <source>
        <dbReference type="Proteomes" id="UP000813461"/>
    </source>
</evidence>
<evidence type="ECO:0000313" key="4">
    <source>
        <dbReference type="EMBL" id="KAH7067209.1"/>
    </source>
</evidence>
<evidence type="ECO:0008006" key="6">
    <source>
        <dbReference type="Google" id="ProtNLM"/>
    </source>
</evidence>
<feature type="region of interest" description="Disordered" evidence="2">
    <location>
        <begin position="207"/>
        <end position="247"/>
    </location>
</feature>
<feature type="region of interest" description="Disordered" evidence="2">
    <location>
        <begin position="260"/>
        <end position="295"/>
    </location>
</feature>
<proteinExistence type="predicted"/>
<protein>
    <recommendedName>
        <fullName evidence="6">Calcineurin-like phosphoesterase domain-containing protein</fullName>
    </recommendedName>
</protein>
<gene>
    <name evidence="4" type="ORF">FB567DRAFT_541959</name>
</gene>